<gene>
    <name evidence="1" type="ORF">BZARG_338</name>
</gene>
<organism evidence="1 2">
    <name type="scientific">Bizionia argentinensis JUB59</name>
    <dbReference type="NCBI Taxonomy" id="1046627"/>
    <lineage>
        <taxon>Bacteria</taxon>
        <taxon>Pseudomonadati</taxon>
        <taxon>Bacteroidota</taxon>
        <taxon>Flavobacteriia</taxon>
        <taxon>Flavobacteriales</taxon>
        <taxon>Flavobacteriaceae</taxon>
        <taxon>Bizionia</taxon>
    </lineage>
</organism>
<dbReference type="RefSeq" id="WP_008634159.1">
    <property type="nucleotide sequence ID" value="NZ_AFXZ01000002.1"/>
</dbReference>
<comment type="caution">
    <text evidence="1">The sequence shown here is derived from an EMBL/GenBank/DDBJ whole genome shotgun (WGS) entry which is preliminary data.</text>
</comment>
<dbReference type="STRING" id="1046627.BZARG_338"/>
<evidence type="ECO:0000313" key="1">
    <source>
        <dbReference type="EMBL" id="EGV44734.1"/>
    </source>
</evidence>
<accession>G2E9X7</accession>
<proteinExistence type="predicted"/>
<keyword evidence="2" id="KW-1185">Reference proteome</keyword>
<dbReference type="OrthoDB" id="1440507at2"/>
<evidence type="ECO:0000313" key="2">
    <source>
        <dbReference type="Proteomes" id="UP000003730"/>
    </source>
</evidence>
<dbReference type="AlphaFoldDB" id="G2E9X7"/>
<dbReference type="Proteomes" id="UP000003730">
    <property type="component" value="Unassembled WGS sequence"/>
</dbReference>
<protein>
    <submittedName>
        <fullName evidence="1">Uncharacterized protein</fullName>
    </submittedName>
</protein>
<reference evidence="1 2" key="1">
    <citation type="journal article" date="2008" name="Int. J. Syst. Evol. Microbiol.">
        <title>Bizionia argentinensis sp. nov., isolated from surface marine water in Antarctica.</title>
        <authorList>
            <person name="Bercovich A."/>
            <person name="Vazquez S.C."/>
            <person name="Yankilevich P."/>
            <person name="Coria S.H."/>
            <person name="Foti M."/>
            <person name="Hernandez E."/>
            <person name="Vidal A."/>
            <person name="Ruberto L."/>
            <person name="Melo C."/>
            <person name="Marenssi S."/>
            <person name="Criscuolo M."/>
            <person name="Memoli M."/>
            <person name="Arguelles M."/>
            <person name="Mac Cormack W.P."/>
        </authorList>
    </citation>
    <scope>NUCLEOTIDE SEQUENCE [LARGE SCALE GENOMIC DNA]</scope>
    <source>
        <strain evidence="1 2">JUB59</strain>
    </source>
</reference>
<name>G2E9X7_9FLAO</name>
<dbReference type="EMBL" id="AFXZ01000002">
    <property type="protein sequence ID" value="EGV44734.1"/>
    <property type="molecule type" value="Genomic_DNA"/>
</dbReference>
<sequence length="101" mass="11448">MLFINFSCSNDDVKVTNNDDALSPRKFKASYGIISPERAQELNNNWSAIHANAIEAAIGKPDNRSVKFSLQDIRAYLDYTENQAQDLGYDMDGVRIYIALW</sequence>